<name>J2Y4E5_PSEFQ</name>
<dbReference type="InterPro" id="IPR036291">
    <property type="entry name" value="NAD(P)-bd_dom_sf"/>
</dbReference>
<organism evidence="6">
    <name type="scientific">Pseudomonas fluorescens (strain Q2-87)</name>
    <dbReference type="NCBI Taxonomy" id="1038922"/>
    <lineage>
        <taxon>Bacteria</taxon>
        <taxon>Pseudomonadati</taxon>
        <taxon>Pseudomonadota</taxon>
        <taxon>Gammaproteobacteria</taxon>
        <taxon>Pseudomonadales</taxon>
        <taxon>Pseudomonadaceae</taxon>
        <taxon>Pseudomonas</taxon>
    </lineage>
</organism>
<evidence type="ECO:0000256" key="2">
    <source>
        <dbReference type="ARBA" id="ARBA00023002"/>
    </source>
</evidence>
<dbReference type="AlphaFoldDB" id="J2Y4E5"/>
<feature type="domain" description="Ketoreductase" evidence="5">
    <location>
        <begin position="13"/>
        <end position="199"/>
    </location>
</feature>
<feature type="region of interest" description="Disordered" evidence="3">
    <location>
        <begin position="269"/>
        <end position="291"/>
    </location>
</feature>
<dbReference type="SMART" id="SM00822">
    <property type="entry name" value="PKS_KR"/>
    <property type="match status" value="1"/>
</dbReference>
<feature type="transmembrane region" description="Helical" evidence="4">
    <location>
        <begin position="306"/>
        <end position="332"/>
    </location>
</feature>
<sequence>MSGTNTMDMRTQPVVVICGATAGVGRATAHRFAAAGYRVGLLARDEQALAATEEELSVHGVATLAASVDVADAEAVLEAAQKIEETLGPVTVWINCAMVTVFSPVHRLAAEEIHRVTSVTYLGTVHGTLAALELMMPRNRGVIIQVGSALAYRAIPLQAAYCGAKFAVRGFTDSLRCELLHQHSDIRVCMVQLPAINTPQFDWARNKLGKRPQPVPPIHDPDVAARAIFSVVRRTPRELWLGAASLKAIVGTCLMPGLLDRMLARGACSGQMTDEPDDGQRPDNLFSPEVPVHRTRGRFSGRSRNAALALSSTQVSALLLATGGLVAVVLLLF</sequence>
<dbReference type="PROSITE" id="PS00061">
    <property type="entry name" value="ADH_SHORT"/>
    <property type="match status" value="1"/>
</dbReference>
<evidence type="ECO:0000259" key="5">
    <source>
        <dbReference type="SMART" id="SM00822"/>
    </source>
</evidence>
<dbReference type="InterPro" id="IPR057326">
    <property type="entry name" value="KR_dom"/>
</dbReference>
<evidence type="ECO:0000313" key="6">
    <source>
        <dbReference type="EMBL" id="EJL01664.1"/>
    </source>
</evidence>
<dbReference type="PANTHER" id="PTHR44196:SF1">
    <property type="entry name" value="DEHYDROGENASE_REDUCTASE SDR FAMILY MEMBER 7B"/>
    <property type="match status" value="1"/>
</dbReference>
<dbReference type="InterPro" id="IPR002347">
    <property type="entry name" value="SDR_fam"/>
</dbReference>
<gene>
    <name evidence="6" type="ORF">PflQ2_2705</name>
</gene>
<evidence type="ECO:0000256" key="4">
    <source>
        <dbReference type="SAM" id="Phobius"/>
    </source>
</evidence>
<reference evidence="6" key="1">
    <citation type="journal article" date="2012" name="PLoS Genet.">
        <title>Comparative Genomics of Plant-Associated Pseudomonas spp.: Insights into Diversity and Inheritance of Traits Involved in Multitrophic Interactions.</title>
        <authorList>
            <person name="Loper J.E."/>
            <person name="Hassan K.A."/>
            <person name="Mavrodi D.V."/>
            <person name="Davis E.W.II."/>
            <person name="Lim C.K."/>
            <person name="Shaffer B.T."/>
            <person name="Elbourne L.D."/>
            <person name="Stockwell V.O."/>
            <person name="Hartney S.L."/>
            <person name="Breakwell K."/>
            <person name="Henkels M.D."/>
            <person name="Tetu S.G."/>
            <person name="Rangel L.I."/>
            <person name="Kidarsa T.A."/>
            <person name="Wilson N.L."/>
            <person name="van de Mortel J.E."/>
            <person name="Song C."/>
            <person name="Blumhagen R."/>
            <person name="Radune D."/>
            <person name="Hostetler J.B."/>
            <person name="Brinkac L.M."/>
            <person name="Durkin A.S."/>
            <person name="Kluepfel D.A."/>
            <person name="Wechter W.P."/>
            <person name="Anderson A.J."/>
            <person name="Kim Y.C."/>
            <person name="Pierson L.S.III."/>
            <person name="Pierson E.A."/>
            <person name="Lindow S.E."/>
            <person name="Kobayashi D.Y."/>
            <person name="Raaijmakers J.M."/>
            <person name="Weller D.M."/>
            <person name="Thomashow L.S."/>
            <person name="Allen A.E."/>
            <person name="Paulsen I.T."/>
        </authorList>
    </citation>
    <scope>NUCLEOTIDE SEQUENCE [LARGE SCALE GENOMIC DNA]</scope>
    <source>
        <strain evidence="6">Q2-87</strain>
    </source>
</reference>
<dbReference type="HOGENOM" id="CLU_010194_2_1_6"/>
<dbReference type="NCBIfam" id="NF005495">
    <property type="entry name" value="PRK07109.1"/>
    <property type="match status" value="1"/>
</dbReference>
<comment type="caution">
    <text evidence="6">The sequence shown here is derived from an EMBL/GenBank/DDBJ whole genome shotgun (WGS) entry which is preliminary data.</text>
</comment>
<dbReference type="GO" id="GO:0016020">
    <property type="term" value="C:membrane"/>
    <property type="evidence" value="ECO:0007669"/>
    <property type="project" value="TreeGrafter"/>
</dbReference>
<dbReference type="Gene3D" id="3.40.50.720">
    <property type="entry name" value="NAD(P)-binding Rossmann-like Domain"/>
    <property type="match status" value="1"/>
</dbReference>
<keyword evidence="2" id="KW-0560">Oxidoreductase</keyword>
<dbReference type="EMBL" id="AGBM01000001">
    <property type="protein sequence ID" value="EJL01664.1"/>
    <property type="molecule type" value="Genomic_DNA"/>
</dbReference>
<keyword evidence="4" id="KW-1133">Transmembrane helix</keyword>
<protein>
    <submittedName>
        <fullName evidence="6">Oxidoreductase, short chain dehydrogenase/reductase family</fullName>
    </submittedName>
</protein>
<comment type="similarity">
    <text evidence="1">Belongs to the short-chain dehydrogenases/reductases (SDR) family.</text>
</comment>
<dbReference type="Proteomes" id="UP000007289">
    <property type="component" value="Chromosome"/>
</dbReference>
<proteinExistence type="inferred from homology"/>
<dbReference type="GO" id="GO:0016491">
    <property type="term" value="F:oxidoreductase activity"/>
    <property type="evidence" value="ECO:0007669"/>
    <property type="project" value="UniProtKB-KW"/>
</dbReference>
<dbReference type="SUPFAM" id="SSF51735">
    <property type="entry name" value="NAD(P)-binding Rossmann-fold domains"/>
    <property type="match status" value="1"/>
</dbReference>
<dbReference type="InterPro" id="IPR020904">
    <property type="entry name" value="Sc_DH/Rdtase_CS"/>
</dbReference>
<dbReference type="eggNOG" id="COG4221">
    <property type="taxonomic scope" value="Bacteria"/>
</dbReference>
<dbReference type="PANTHER" id="PTHR44196">
    <property type="entry name" value="DEHYDROGENASE/REDUCTASE SDR FAMILY MEMBER 7B"/>
    <property type="match status" value="1"/>
</dbReference>
<evidence type="ECO:0000256" key="1">
    <source>
        <dbReference type="ARBA" id="ARBA00006484"/>
    </source>
</evidence>
<keyword evidence="4" id="KW-0812">Transmembrane</keyword>
<accession>J2Y4E5</accession>
<keyword evidence="4" id="KW-0472">Membrane</keyword>
<dbReference type="Pfam" id="PF00106">
    <property type="entry name" value="adh_short"/>
    <property type="match status" value="1"/>
</dbReference>
<evidence type="ECO:0000256" key="3">
    <source>
        <dbReference type="SAM" id="MobiDB-lite"/>
    </source>
</evidence>
<dbReference type="PATRIC" id="fig|1038922.3.peg.2815"/>
<dbReference type="PRINTS" id="PR00081">
    <property type="entry name" value="GDHRDH"/>
</dbReference>